<dbReference type="InterPro" id="IPR036465">
    <property type="entry name" value="vWFA_dom_sf"/>
</dbReference>
<comment type="caution">
    <text evidence="2">Lacks conserved residue(s) required for the propagation of feature annotation.</text>
</comment>
<dbReference type="SMART" id="SM00042">
    <property type="entry name" value="CUB"/>
    <property type="match status" value="1"/>
</dbReference>
<sequence>MVVSGRPILHLLLFCCLSLQAFGSRVNIVTNGYRDIVVAISPDVSPNQADDLLNKLKLLITEASFDLYEATRHRSYIESVNILIPQTWVNVTANASTWENFPDAEIQIDNPSWRYGDKPYTVQLGGCGDPGEYIHLTPNYVMNFDTDPYKFDFGPAGKVFVREWARLRYGVFEEHGYTGDDSAFPMFYRSSSTQQSTDLVPNVCSNELVDFTYDYGCRVDPQTGLYDTNCTYSFTDQFKPESSIMSDYRMLPSAMHFCDDEESSLHKHNRQAPNKHNAVCDTESVWSVISRHADFAGNNNLPASIANLNPRFNVVRVLNGARYVLVTDVSSSMNSFNRIGRLYDSARRWIKYDIPDGTSLGIIKFSTAATLLSGMTVVNDATRQQLMNKIPNTAAGSTCIGCGLQIAIDILKPSGNGGIIVLVTDGVENVHPFIIEMTPQLIAAQVQVVSIAFGRAAENEIEVLATKTNGKSFFIDDEGSSDPLNDAFIGSLTYLPAVPLEDMTVLLKQTKYQNDTTFHDSAIVDFTVGRNLTFRIDYTNKSHLLSFSVVSPISGTVYNNLTHDEPAKLAYIVINGTAEIGQWDFTLTVSSSPTDYVSVIVTSKSKTSSGPITVECTFDEGTVKHPTIKPIRLVADVKQGQNRVIGAHVQAHIERPDSALQVINLVDTGSGSDTEKNDGKYSRYYIDPSQAGRYTMACVVNNAESAYIDDGKAGQQRTTMGDFNRVQSGGAFRVETPLTTPYPPSRVTDLKVVAIQVDQMSVTIEWTATGQQLDQGIATEYLVKYSDAFDNLLEGNFNSNLSVAFEQQDVLDGSLQPLESGSKQRVTLALPRTTDDVTYYIATKAFNIDSASSNISNIVSVQIVPIKPPSTQRPTTTTKAPEMTTSVNTGCNSVLTSPNGLLESPNFPGPYPNNYDCRWTVRVASGSKIRLTFSHFDIETFDFVEVYNGASVSSAQLLLKHTGAIVPEDVVSPSNEILVRFATDGTGNYFIGWRATVIP</sequence>
<dbReference type="SUPFAM" id="SSF49854">
    <property type="entry name" value="Spermadhesin, CUB domain"/>
    <property type="match status" value="1"/>
</dbReference>
<dbReference type="Pfam" id="PF08434">
    <property type="entry name" value="CLCA"/>
    <property type="match status" value="1"/>
</dbReference>
<dbReference type="InterPro" id="IPR002035">
    <property type="entry name" value="VWF_A"/>
</dbReference>
<dbReference type="Gene3D" id="3.40.50.410">
    <property type="entry name" value="von Willebrand factor, type A domain"/>
    <property type="match status" value="1"/>
</dbReference>
<dbReference type="OMA" id="WHAKEAD"/>
<dbReference type="InterPro" id="IPR013642">
    <property type="entry name" value="CLCA_N"/>
</dbReference>
<evidence type="ECO:0000256" key="2">
    <source>
        <dbReference type="PROSITE-ProRule" id="PRU00059"/>
    </source>
</evidence>
<dbReference type="CDD" id="cd00041">
    <property type="entry name" value="CUB"/>
    <property type="match status" value="1"/>
</dbReference>
<keyword evidence="8" id="KW-1185">Reference proteome</keyword>
<dbReference type="Gene3D" id="2.60.120.290">
    <property type="entry name" value="Spermadhesin, CUB domain"/>
    <property type="match status" value="1"/>
</dbReference>
<evidence type="ECO:0000256" key="4">
    <source>
        <dbReference type="SAM" id="SignalP"/>
    </source>
</evidence>
<dbReference type="PANTHER" id="PTHR10579:SF177">
    <property type="entry name" value="CALCIUM-ACTIVATED CHLORIDE CHANNEL REGULATOR 4-LIKE PROTEIN"/>
    <property type="match status" value="1"/>
</dbReference>
<dbReference type="FunFam" id="2.60.120.290:FF:000005">
    <property type="entry name" value="Procollagen C-endopeptidase enhancer 1"/>
    <property type="match status" value="1"/>
</dbReference>
<evidence type="ECO:0000313" key="7">
    <source>
        <dbReference type="EMBL" id="EFX89573.1"/>
    </source>
</evidence>
<dbReference type="PROSITE" id="PS01180">
    <property type="entry name" value="CUB"/>
    <property type="match status" value="1"/>
</dbReference>
<dbReference type="OrthoDB" id="687730at2759"/>
<evidence type="ECO:0000256" key="1">
    <source>
        <dbReference type="ARBA" id="ARBA00023157"/>
    </source>
</evidence>
<dbReference type="InterPro" id="IPR035914">
    <property type="entry name" value="Sperma_CUB_dom_sf"/>
</dbReference>
<dbReference type="PhylomeDB" id="E9FTV9"/>
<dbReference type="STRING" id="6669.E9FTV9"/>
<dbReference type="Proteomes" id="UP000000305">
    <property type="component" value="Unassembled WGS sequence"/>
</dbReference>
<evidence type="ECO:0000259" key="6">
    <source>
        <dbReference type="PROSITE" id="PS50234"/>
    </source>
</evidence>
<gene>
    <name evidence="7" type="ORF">DAPPUDRAFT_310509</name>
</gene>
<name>E9FTV9_DAPPU</name>
<dbReference type="Gene3D" id="2.60.40.10">
    <property type="entry name" value="Immunoglobulins"/>
    <property type="match status" value="1"/>
</dbReference>
<feature type="signal peptide" evidence="4">
    <location>
        <begin position="1"/>
        <end position="23"/>
    </location>
</feature>
<dbReference type="InterPro" id="IPR051266">
    <property type="entry name" value="CLCR"/>
</dbReference>
<dbReference type="EMBL" id="GL732524">
    <property type="protein sequence ID" value="EFX89573.1"/>
    <property type="molecule type" value="Genomic_DNA"/>
</dbReference>
<accession>E9FTV9</accession>
<dbReference type="GO" id="GO:0032991">
    <property type="term" value="C:protein-containing complex"/>
    <property type="evidence" value="ECO:0007669"/>
    <property type="project" value="UniProtKB-ARBA"/>
</dbReference>
<evidence type="ECO:0000259" key="5">
    <source>
        <dbReference type="PROSITE" id="PS01180"/>
    </source>
</evidence>
<feature type="region of interest" description="Disordered" evidence="3">
    <location>
        <begin position="869"/>
        <end position="888"/>
    </location>
</feature>
<dbReference type="InParanoid" id="E9FTV9"/>
<dbReference type="KEGG" id="dpx:DAPPUDRAFT_310509"/>
<dbReference type="PROSITE" id="PS50234">
    <property type="entry name" value="VWFA"/>
    <property type="match status" value="1"/>
</dbReference>
<feature type="chain" id="PRO_5003240319" description="Calcium-activated chloride channel regulator 4, 30 kDa form" evidence="4">
    <location>
        <begin position="24"/>
        <end position="999"/>
    </location>
</feature>
<dbReference type="CDD" id="cd00198">
    <property type="entry name" value="vWFA"/>
    <property type="match status" value="1"/>
</dbReference>
<evidence type="ECO:0008006" key="9">
    <source>
        <dbReference type="Google" id="ProtNLM"/>
    </source>
</evidence>
<dbReference type="InterPro" id="IPR013783">
    <property type="entry name" value="Ig-like_fold"/>
</dbReference>
<dbReference type="AlphaFoldDB" id="E9FTV9"/>
<protein>
    <recommendedName>
        <fullName evidence="9">Calcium-activated chloride channel regulator 4, 30 kDa form</fullName>
    </recommendedName>
</protein>
<dbReference type="InterPro" id="IPR000859">
    <property type="entry name" value="CUB_dom"/>
</dbReference>
<keyword evidence="1" id="KW-1015">Disulfide bond</keyword>
<feature type="compositionally biased region" description="Low complexity" evidence="3">
    <location>
        <begin position="875"/>
        <end position="885"/>
    </location>
</feature>
<dbReference type="SMART" id="SM00327">
    <property type="entry name" value="VWA"/>
    <property type="match status" value="1"/>
</dbReference>
<reference evidence="7 8" key="1">
    <citation type="journal article" date="2011" name="Science">
        <title>The ecoresponsive genome of Daphnia pulex.</title>
        <authorList>
            <person name="Colbourne J.K."/>
            <person name="Pfrender M.E."/>
            <person name="Gilbert D."/>
            <person name="Thomas W.K."/>
            <person name="Tucker A."/>
            <person name="Oakley T.H."/>
            <person name="Tokishita S."/>
            <person name="Aerts A."/>
            <person name="Arnold G.J."/>
            <person name="Basu M.K."/>
            <person name="Bauer D.J."/>
            <person name="Caceres C.E."/>
            <person name="Carmel L."/>
            <person name="Casola C."/>
            <person name="Choi J.H."/>
            <person name="Detter J.C."/>
            <person name="Dong Q."/>
            <person name="Dusheyko S."/>
            <person name="Eads B.D."/>
            <person name="Frohlich T."/>
            <person name="Geiler-Samerotte K.A."/>
            <person name="Gerlach D."/>
            <person name="Hatcher P."/>
            <person name="Jogdeo S."/>
            <person name="Krijgsveld J."/>
            <person name="Kriventseva E.V."/>
            <person name="Kultz D."/>
            <person name="Laforsch C."/>
            <person name="Lindquist E."/>
            <person name="Lopez J."/>
            <person name="Manak J.R."/>
            <person name="Muller J."/>
            <person name="Pangilinan J."/>
            <person name="Patwardhan R.P."/>
            <person name="Pitluck S."/>
            <person name="Pritham E.J."/>
            <person name="Rechtsteiner A."/>
            <person name="Rho M."/>
            <person name="Rogozin I.B."/>
            <person name="Sakarya O."/>
            <person name="Salamov A."/>
            <person name="Schaack S."/>
            <person name="Shapiro H."/>
            <person name="Shiga Y."/>
            <person name="Skalitzky C."/>
            <person name="Smith Z."/>
            <person name="Souvorov A."/>
            <person name="Sung W."/>
            <person name="Tang Z."/>
            <person name="Tsuchiya D."/>
            <person name="Tu H."/>
            <person name="Vos H."/>
            <person name="Wang M."/>
            <person name="Wolf Y.I."/>
            <person name="Yamagata H."/>
            <person name="Yamada T."/>
            <person name="Ye Y."/>
            <person name="Shaw J.R."/>
            <person name="Andrews J."/>
            <person name="Crease T.J."/>
            <person name="Tang H."/>
            <person name="Lucas S.M."/>
            <person name="Robertson H.M."/>
            <person name="Bork P."/>
            <person name="Koonin E.V."/>
            <person name="Zdobnov E.M."/>
            <person name="Grigoriev I.V."/>
            <person name="Lynch M."/>
            <person name="Boore J.L."/>
        </authorList>
    </citation>
    <scope>NUCLEOTIDE SEQUENCE [LARGE SCALE GENOMIC DNA]</scope>
</reference>
<evidence type="ECO:0000313" key="8">
    <source>
        <dbReference type="Proteomes" id="UP000000305"/>
    </source>
</evidence>
<dbReference type="Pfam" id="PF00092">
    <property type="entry name" value="VWA"/>
    <property type="match status" value="1"/>
</dbReference>
<feature type="domain" description="VWFA" evidence="6">
    <location>
        <begin position="322"/>
        <end position="492"/>
    </location>
</feature>
<feature type="domain" description="CUB" evidence="5">
    <location>
        <begin position="891"/>
        <end position="999"/>
    </location>
</feature>
<organism evidence="7 8">
    <name type="scientific">Daphnia pulex</name>
    <name type="common">Water flea</name>
    <dbReference type="NCBI Taxonomy" id="6669"/>
    <lineage>
        <taxon>Eukaryota</taxon>
        <taxon>Metazoa</taxon>
        <taxon>Ecdysozoa</taxon>
        <taxon>Arthropoda</taxon>
        <taxon>Crustacea</taxon>
        <taxon>Branchiopoda</taxon>
        <taxon>Diplostraca</taxon>
        <taxon>Cladocera</taxon>
        <taxon>Anomopoda</taxon>
        <taxon>Daphniidae</taxon>
        <taxon>Daphnia</taxon>
    </lineage>
</organism>
<proteinExistence type="predicted"/>
<dbReference type="SUPFAM" id="SSF53300">
    <property type="entry name" value="vWA-like"/>
    <property type="match status" value="1"/>
</dbReference>
<keyword evidence="4" id="KW-0732">Signal</keyword>
<dbReference type="eggNOG" id="ENOG502QRRD">
    <property type="taxonomic scope" value="Eukaryota"/>
</dbReference>
<dbReference type="HOGENOM" id="CLU_005812_0_0_1"/>
<dbReference type="PANTHER" id="PTHR10579">
    <property type="entry name" value="CALCIUM-ACTIVATED CHLORIDE CHANNEL REGULATOR"/>
    <property type="match status" value="1"/>
</dbReference>
<evidence type="ECO:0000256" key="3">
    <source>
        <dbReference type="SAM" id="MobiDB-lite"/>
    </source>
</evidence>
<dbReference type="Pfam" id="PF00431">
    <property type="entry name" value="CUB"/>
    <property type="match status" value="1"/>
</dbReference>